<proteinExistence type="predicted"/>
<evidence type="ECO:0000313" key="1">
    <source>
        <dbReference type="EMBL" id="GAJ09851.1"/>
    </source>
</evidence>
<comment type="caution">
    <text evidence="1">The sequence shown here is derived from an EMBL/GenBank/DDBJ whole genome shotgun (WGS) entry which is preliminary data.</text>
</comment>
<organism evidence="1">
    <name type="scientific">marine sediment metagenome</name>
    <dbReference type="NCBI Taxonomy" id="412755"/>
    <lineage>
        <taxon>unclassified sequences</taxon>
        <taxon>metagenomes</taxon>
        <taxon>ecological metagenomes</taxon>
    </lineage>
</organism>
<dbReference type="AlphaFoldDB" id="X1V9U1"/>
<gene>
    <name evidence="1" type="ORF">S12H4_47352</name>
</gene>
<dbReference type="SUPFAM" id="SSF110849">
    <property type="entry name" value="ParB/Sulfiredoxin"/>
    <property type="match status" value="1"/>
</dbReference>
<evidence type="ECO:0008006" key="2">
    <source>
        <dbReference type="Google" id="ProtNLM"/>
    </source>
</evidence>
<name>X1V9U1_9ZZZZ</name>
<accession>X1V9U1</accession>
<dbReference type="InterPro" id="IPR036086">
    <property type="entry name" value="ParB/Sulfiredoxin_sf"/>
</dbReference>
<feature type="non-terminal residue" evidence="1">
    <location>
        <position position="171"/>
    </location>
</feature>
<dbReference type="EMBL" id="BARW01029473">
    <property type="protein sequence ID" value="GAJ09851.1"/>
    <property type="molecule type" value="Genomic_DNA"/>
</dbReference>
<protein>
    <recommendedName>
        <fullName evidence="2">ParB/Sulfiredoxin domain-containing protein</fullName>
    </recommendedName>
</protein>
<dbReference type="SUPFAM" id="SSF57802">
    <property type="entry name" value="Rubredoxin-like"/>
    <property type="match status" value="1"/>
</dbReference>
<sequence>MGMREQPITNRMKYGKLRRYKCRVCGQTFKGYYLPEDKRVCPRCAVKREGDNGVTHTERKIDSIRIFEGSYPRDGLDKATIQAYRTALADLPPILITSGGVLVDGAHRLQAYQLEGKTTISVEVDSTLPEHPTVEQILIRSAELNARHGKQLAMTEKAKLARGLYGKSING</sequence>
<reference evidence="1" key="1">
    <citation type="journal article" date="2014" name="Front. Microbiol.">
        <title>High frequency of phylogenetically diverse reductive dehalogenase-homologous genes in deep subseafloor sedimentary metagenomes.</title>
        <authorList>
            <person name="Kawai M."/>
            <person name="Futagami T."/>
            <person name="Toyoda A."/>
            <person name="Takaki Y."/>
            <person name="Nishi S."/>
            <person name="Hori S."/>
            <person name="Arai W."/>
            <person name="Tsubouchi T."/>
            <person name="Morono Y."/>
            <person name="Uchiyama I."/>
            <person name="Ito T."/>
            <person name="Fujiyama A."/>
            <person name="Inagaki F."/>
            <person name="Takami H."/>
        </authorList>
    </citation>
    <scope>NUCLEOTIDE SEQUENCE</scope>
    <source>
        <strain evidence="1">Expedition CK06-06</strain>
    </source>
</reference>